<comment type="caution">
    <text evidence="1">The sequence shown here is derived from an EMBL/GenBank/DDBJ whole genome shotgun (WGS) entry which is preliminary data.</text>
</comment>
<evidence type="ECO:0000313" key="2">
    <source>
        <dbReference type="Proteomes" id="UP000078532"/>
    </source>
</evidence>
<dbReference type="RefSeq" id="WP_066668780.1">
    <property type="nucleotide sequence ID" value="NZ_LYVF01000165.1"/>
</dbReference>
<name>A0A1B7LDS3_9FIRM</name>
<proteinExistence type="predicted"/>
<accession>A0A1B7LDS3</accession>
<organism evidence="1 2">
    <name type="scientific">Desulfotomaculum copahuensis</name>
    <dbReference type="NCBI Taxonomy" id="1838280"/>
    <lineage>
        <taxon>Bacteria</taxon>
        <taxon>Bacillati</taxon>
        <taxon>Bacillota</taxon>
        <taxon>Clostridia</taxon>
        <taxon>Eubacteriales</taxon>
        <taxon>Desulfotomaculaceae</taxon>
        <taxon>Desulfotomaculum</taxon>
    </lineage>
</organism>
<evidence type="ECO:0000313" key="1">
    <source>
        <dbReference type="EMBL" id="OAT81258.1"/>
    </source>
</evidence>
<protein>
    <submittedName>
        <fullName evidence="1">Uncharacterized protein</fullName>
    </submittedName>
</protein>
<dbReference type="STRING" id="1838280.A6M21_00210"/>
<dbReference type="AlphaFoldDB" id="A0A1B7LDS3"/>
<reference evidence="1 2" key="1">
    <citation type="submission" date="2016-04" db="EMBL/GenBank/DDBJ databases">
        <authorList>
            <person name="Evans L.H."/>
            <person name="Alamgir A."/>
            <person name="Owens N."/>
            <person name="Weber N.D."/>
            <person name="Virtaneva K."/>
            <person name="Barbian K."/>
            <person name="Babar A."/>
            <person name="Rosenke K."/>
        </authorList>
    </citation>
    <scope>NUCLEOTIDE SEQUENCE [LARGE SCALE GENOMIC DNA]</scope>
    <source>
        <strain evidence="1 2">LMa1</strain>
    </source>
</reference>
<dbReference type="EMBL" id="LYVF01000165">
    <property type="protein sequence ID" value="OAT81258.1"/>
    <property type="molecule type" value="Genomic_DNA"/>
</dbReference>
<sequence>MAQEHEQCGDMRAVYRQNREDGMGYGDQVNFSYELQQAILRDKERLAGLKNSGASAAEIAGLEKCIAEKEDLLQAVDFDLHGIDGI</sequence>
<dbReference type="OrthoDB" id="1808684at2"/>
<dbReference type="Proteomes" id="UP000078532">
    <property type="component" value="Unassembled WGS sequence"/>
</dbReference>
<gene>
    <name evidence="1" type="ORF">A6M21_00210</name>
</gene>
<keyword evidence="2" id="KW-1185">Reference proteome</keyword>